<gene>
    <name evidence="4" type="ORF">DL764_001991</name>
</gene>
<dbReference type="CDD" id="cd13777">
    <property type="entry name" value="Aar2_N"/>
    <property type="match status" value="1"/>
</dbReference>
<feature type="domain" description="AAR2 C-terminal" evidence="2">
    <location>
        <begin position="216"/>
        <end position="405"/>
    </location>
</feature>
<evidence type="ECO:0000259" key="3">
    <source>
        <dbReference type="Pfam" id="PF20981"/>
    </source>
</evidence>
<comment type="caution">
    <text evidence="4">The sequence shown here is derived from an EMBL/GenBank/DDBJ whole genome shotgun (WGS) entry which is preliminary data.</text>
</comment>
<dbReference type="InterPro" id="IPR033648">
    <property type="entry name" value="AAR2_C"/>
</dbReference>
<dbReference type="InterPro" id="IPR038514">
    <property type="entry name" value="AAR2_C_sf"/>
</dbReference>
<organism evidence="4 5">
    <name type="scientific">Monosporascus ibericus</name>
    <dbReference type="NCBI Taxonomy" id="155417"/>
    <lineage>
        <taxon>Eukaryota</taxon>
        <taxon>Fungi</taxon>
        <taxon>Dikarya</taxon>
        <taxon>Ascomycota</taxon>
        <taxon>Pezizomycotina</taxon>
        <taxon>Sordariomycetes</taxon>
        <taxon>Xylariomycetidae</taxon>
        <taxon>Xylariales</taxon>
        <taxon>Xylariales incertae sedis</taxon>
        <taxon>Monosporascus</taxon>
    </lineage>
</organism>
<protein>
    <submittedName>
        <fullName evidence="4">Uncharacterized protein</fullName>
    </submittedName>
</protein>
<dbReference type="EMBL" id="QJNU01000068">
    <property type="protein sequence ID" value="RYP08257.1"/>
    <property type="molecule type" value="Genomic_DNA"/>
</dbReference>
<evidence type="ECO:0000313" key="5">
    <source>
        <dbReference type="Proteomes" id="UP000293360"/>
    </source>
</evidence>
<evidence type="ECO:0000259" key="2">
    <source>
        <dbReference type="Pfam" id="PF05282"/>
    </source>
</evidence>
<dbReference type="Proteomes" id="UP000293360">
    <property type="component" value="Unassembled WGS sequence"/>
</dbReference>
<dbReference type="InterPro" id="IPR038516">
    <property type="entry name" value="AAR2_N_sf"/>
</dbReference>
<accession>A0A4Q4TQL0</accession>
<dbReference type="PANTHER" id="PTHR12689:SF4">
    <property type="entry name" value="PROTEIN AAR2 HOMOLOG"/>
    <property type="match status" value="1"/>
</dbReference>
<dbReference type="GO" id="GO:0000244">
    <property type="term" value="P:spliceosomal tri-snRNP complex assembly"/>
    <property type="evidence" value="ECO:0007669"/>
    <property type="project" value="TreeGrafter"/>
</dbReference>
<dbReference type="InterPro" id="IPR033647">
    <property type="entry name" value="Aar2_N"/>
</dbReference>
<comment type="similarity">
    <text evidence="1">Belongs to the AAR2 family.</text>
</comment>
<dbReference type="Gene3D" id="1.25.40.550">
    <property type="entry name" value="Aar2, C-terminal domain-like"/>
    <property type="match status" value="1"/>
</dbReference>
<sequence>MQSSLRPETELRRGGDVVLLDSLPAKFTIGCDRMALSTSKPFQGFRDIPNGAHLIWVAPTDSTSSRSGFWIFTPKKAEYEPGRVYAKRWDAFNEVLDDPPDGAEERLEHIFPGLYPYQSPGPGSAAPRLSIQQEADPALPDFLDDASIWSQLTFAIRPELLNSITGRNQTNWPVTSSDRVLGESRTAEEAALYGNSGGGGSSQLRFRFRMDGPLFDPAAEGAERTRQALDPTTWILGVLEEGTKEKTFEISKTLDDGRRPADPDLDPDLVLVGELQFAFLTGAHLGNFSCLEQWHFTASRLAFRAHGLAARRPRLARDLVRTLHAQLAYGERFLENGGGDDLLEATPGGAEALRKSLVTYTAHLEETLRALGDARARTPDHNAVADAVAALEAWLRHRSRRGWDLAASYVRSGGVMLEDGEVVQAELSEFADEDERGEFAPVVMRLGDDGRPTDLVSWDA</sequence>
<dbReference type="InterPro" id="IPR007946">
    <property type="entry name" value="AAR2"/>
</dbReference>
<feature type="domain" description="AAR2 N-terminal" evidence="3">
    <location>
        <begin position="15"/>
        <end position="166"/>
    </location>
</feature>
<dbReference type="Pfam" id="PF20981">
    <property type="entry name" value="AAR2_1st"/>
    <property type="match status" value="1"/>
</dbReference>
<dbReference type="CDD" id="cd13778">
    <property type="entry name" value="Aar2_C"/>
    <property type="match status" value="1"/>
</dbReference>
<dbReference type="OrthoDB" id="201752at2759"/>
<keyword evidence="5" id="KW-1185">Reference proteome</keyword>
<dbReference type="AlphaFoldDB" id="A0A4Q4TQL0"/>
<dbReference type="Pfam" id="PF05282">
    <property type="entry name" value="AAR2"/>
    <property type="match status" value="1"/>
</dbReference>
<evidence type="ECO:0000313" key="4">
    <source>
        <dbReference type="EMBL" id="RYP08257.1"/>
    </source>
</evidence>
<dbReference type="Gene3D" id="2.60.34.20">
    <property type="match status" value="1"/>
</dbReference>
<dbReference type="PANTHER" id="PTHR12689">
    <property type="entry name" value="A1 CISTRON SPLICING FACTOR AAR2-RELATED"/>
    <property type="match status" value="1"/>
</dbReference>
<evidence type="ECO:0000256" key="1">
    <source>
        <dbReference type="ARBA" id="ARBA00006281"/>
    </source>
</evidence>
<reference evidence="4 5" key="1">
    <citation type="submission" date="2018-06" db="EMBL/GenBank/DDBJ databases">
        <title>Complete Genomes of Monosporascus.</title>
        <authorList>
            <person name="Robinson A.J."/>
            <person name="Natvig D.O."/>
        </authorList>
    </citation>
    <scope>NUCLEOTIDE SEQUENCE [LARGE SCALE GENOMIC DNA]</scope>
    <source>
        <strain evidence="4 5">CBS 110550</strain>
    </source>
</reference>
<proteinExistence type="inferred from homology"/>
<name>A0A4Q4TQL0_9PEZI</name>
<dbReference type="STRING" id="155417.A0A4Q4TQL0"/>